<evidence type="ECO:0000259" key="1">
    <source>
        <dbReference type="Pfam" id="PF23622"/>
    </source>
</evidence>
<proteinExistence type="predicted"/>
<dbReference type="OrthoDB" id="673865at2759"/>
<dbReference type="Gene3D" id="3.80.10.10">
    <property type="entry name" value="Ribonuclease Inhibitor"/>
    <property type="match status" value="1"/>
</dbReference>
<dbReference type="EMBL" id="KZ305050">
    <property type="protein sequence ID" value="PIA36653.1"/>
    <property type="molecule type" value="Genomic_DNA"/>
</dbReference>
<organism evidence="2 3">
    <name type="scientific">Aquilegia coerulea</name>
    <name type="common">Rocky mountain columbine</name>
    <dbReference type="NCBI Taxonomy" id="218851"/>
    <lineage>
        <taxon>Eukaryota</taxon>
        <taxon>Viridiplantae</taxon>
        <taxon>Streptophyta</taxon>
        <taxon>Embryophyta</taxon>
        <taxon>Tracheophyta</taxon>
        <taxon>Spermatophyta</taxon>
        <taxon>Magnoliopsida</taxon>
        <taxon>Ranunculales</taxon>
        <taxon>Ranunculaceae</taxon>
        <taxon>Thalictroideae</taxon>
        <taxon>Aquilegia</taxon>
    </lineage>
</organism>
<dbReference type="Proteomes" id="UP000230069">
    <property type="component" value="Unassembled WGS sequence"/>
</dbReference>
<keyword evidence="3" id="KW-1185">Reference proteome</keyword>
<dbReference type="PANTHER" id="PTHR34145:SF77">
    <property type="match status" value="1"/>
</dbReference>
<dbReference type="STRING" id="218851.A0A2G5CZF8"/>
<evidence type="ECO:0000313" key="3">
    <source>
        <dbReference type="Proteomes" id="UP000230069"/>
    </source>
</evidence>
<accession>A0A2G5CZF8</accession>
<sequence>MPFKKSCIRGEGSSTKNKIIKSVNFPDEVVENIFSYLPVKLAERIGARAERFRCSWKLSHYLDFDKDFAEGMTQKEYVNTVVWIMMFHKGTKVRRFRLYSDASLDHDLFQDWLDIIDEKGVEEVDLDFSPGKKERFVFYSHLIDSEKTIKILKLTHCKVNFPPTHEFTSWSNLTSITLRRVLLDGDLNEIVNANCFLLEKLILIQCRGIEMLKILCSGHKWFKMLKVVSCFTIHEIIIDVPTLTTFHYRGYAHDVDISIDSASKLQDVVLYFISRRTLPSILDLDEMDLNHVETLTVSSYFIEALKQQPIIIPYVKEVQILMEKTSNCNLYDIANFLISCPLLERVFIDINGFFFNDGPYWMHHDAKRFLEFSGWFTHLKSVKVIGFKYSHLDILLARLFLEKSPQLRNMVLTTAKSRSEKVEMKDIEYPNHASVCDTEQYSPHALKVGDITPLIVLQYATPSNTLNTLYGRLSNSMFKIVSGSKALFNTNQSIHSN</sequence>
<dbReference type="InterPro" id="IPR032675">
    <property type="entry name" value="LRR_dom_sf"/>
</dbReference>
<feature type="domain" description="At1g61320/AtMIF1 LRR" evidence="1">
    <location>
        <begin position="84"/>
        <end position="422"/>
    </location>
</feature>
<gene>
    <name evidence="2" type="ORF">AQUCO_03300101v1</name>
</gene>
<evidence type="ECO:0000313" key="2">
    <source>
        <dbReference type="EMBL" id="PIA36653.1"/>
    </source>
</evidence>
<name>A0A2G5CZF8_AQUCA</name>
<dbReference type="PANTHER" id="PTHR34145">
    <property type="entry name" value="OS02G0105600 PROTEIN"/>
    <property type="match status" value="1"/>
</dbReference>
<dbReference type="SUPFAM" id="SSF52047">
    <property type="entry name" value="RNI-like"/>
    <property type="match status" value="1"/>
</dbReference>
<dbReference type="InParanoid" id="A0A2G5CZF8"/>
<dbReference type="InterPro" id="IPR055357">
    <property type="entry name" value="LRR_At1g61320_AtMIF1"/>
</dbReference>
<dbReference type="InterPro" id="IPR053772">
    <property type="entry name" value="At1g61320/At1g61330-like"/>
</dbReference>
<reference evidence="2 3" key="1">
    <citation type="submission" date="2017-09" db="EMBL/GenBank/DDBJ databases">
        <title>WGS assembly of Aquilegia coerulea Goldsmith.</title>
        <authorList>
            <person name="Hodges S."/>
            <person name="Kramer E."/>
            <person name="Nordborg M."/>
            <person name="Tomkins J."/>
            <person name="Borevitz J."/>
            <person name="Derieg N."/>
            <person name="Yan J."/>
            <person name="Mihaltcheva S."/>
            <person name="Hayes R.D."/>
            <person name="Rokhsar D."/>
        </authorList>
    </citation>
    <scope>NUCLEOTIDE SEQUENCE [LARGE SCALE GENOMIC DNA]</scope>
    <source>
        <strain evidence="3">cv. Goldsmith</strain>
    </source>
</reference>
<dbReference type="AlphaFoldDB" id="A0A2G5CZF8"/>
<protein>
    <recommendedName>
        <fullName evidence="1">At1g61320/AtMIF1 LRR domain-containing protein</fullName>
    </recommendedName>
</protein>
<dbReference type="Pfam" id="PF23622">
    <property type="entry name" value="LRR_At1g61320_AtMIF1"/>
    <property type="match status" value="1"/>
</dbReference>